<accession>A0A3M5X7N6</accession>
<evidence type="ECO:0000256" key="3">
    <source>
        <dbReference type="SAM" id="MobiDB-lite"/>
    </source>
</evidence>
<keyword evidence="2" id="KW-0175">Coiled coil</keyword>
<protein>
    <submittedName>
        <fullName evidence="4">Toxin</fullName>
    </submittedName>
</protein>
<organism evidence="4 5">
    <name type="scientific">Pseudomonas syringae pv. apii</name>
    <dbReference type="NCBI Taxonomy" id="81036"/>
    <lineage>
        <taxon>Bacteria</taxon>
        <taxon>Pseudomonadati</taxon>
        <taxon>Pseudomonadota</taxon>
        <taxon>Gammaproteobacteria</taxon>
        <taxon>Pseudomonadales</taxon>
        <taxon>Pseudomonadaceae</taxon>
        <taxon>Pseudomonas</taxon>
    </lineage>
</organism>
<evidence type="ECO:0000256" key="1">
    <source>
        <dbReference type="ARBA" id="ARBA00023026"/>
    </source>
</evidence>
<dbReference type="EMBL" id="RBUG01000001">
    <property type="protein sequence ID" value="RMU78860.1"/>
    <property type="molecule type" value="Genomic_DNA"/>
</dbReference>
<dbReference type="AlphaFoldDB" id="A0A3M5X7N6"/>
<proteinExistence type="predicted"/>
<feature type="region of interest" description="Disordered" evidence="3">
    <location>
        <begin position="1"/>
        <end position="21"/>
    </location>
</feature>
<dbReference type="Pfam" id="PF03538">
    <property type="entry name" value="VRP1"/>
    <property type="match status" value="1"/>
</dbReference>
<gene>
    <name evidence="4" type="ORF">ALP23_05088</name>
</gene>
<reference evidence="4 5" key="1">
    <citation type="submission" date="2018-08" db="EMBL/GenBank/DDBJ databases">
        <title>Recombination of ecologically and evolutionarily significant loci maintains genetic cohesion in the Pseudomonas syringae species complex.</title>
        <authorList>
            <person name="Dillon M."/>
            <person name="Thakur S."/>
            <person name="Almeida R.N.D."/>
            <person name="Weir B.S."/>
            <person name="Guttman D.S."/>
        </authorList>
    </citation>
    <scope>NUCLEOTIDE SEQUENCE [LARGE SCALE GENOMIC DNA]</scope>
    <source>
        <strain evidence="4 5">ICMP 11947</strain>
    </source>
</reference>
<evidence type="ECO:0000256" key="2">
    <source>
        <dbReference type="SAM" id="Coils"/>
    </source>
</evidence>
<dbReference type="Proteomes" id="UP000271152">
    <property type="component" value="Unassembled WGS sequence"/>
</dbReference>
<name>A0A3M5X7N6_9PSED</name>
<keyword evidence="1" id="KW-0843">Virulence</keyword>
<comment type="caution">
    <text evidence="4">The sequence shown here is derived from an EMBL/GenBank/DDBJ whole genome shotgun (WGS) entry which is preliminary data.</text>
</comment>
<feature type="coiled-coil region" evidence="2">
    <location>
        <begin position="689"/>
        <end position="716"/>
    </location>
</feature>
<sequence>MTLLSARRERHGKQGCVMTTGAPDMTEQPFSLLRNLARTGNDTHEHGDDTLPFINAMEKLNIHSVFDIVRRSKSAFVHELSRISDADAALAYENARCYATQIVRLYRNQLLSSGRPQPVTRRTGVRSLVDIGPSFPNLFKENWDLFCKVGAIEAKDSPVAYLTSLYRFALEQLEGSVAEDSRIKLHDRRPDLKGLLIDQQSTFTPVPTLHIVNQVLSKAINAYVDTVPEDKGKSIYQLVAEKQHPFQFPYNFHFQQISLGLAGKKPMLGELNYCVSLELPTTSRYGSDYGKVQHSSAIAQVLMSGAGPEQQAIVIEPALPIQANADAMADLTRQFFKTKYNVDYVDDASNPLNNLNVFLEKTGLDSDGVEALLAIGNHTAYASPNIRSAGNTADEDSPLDASLTAIKARFGAGYVNGPTNQPAMALNKDAYGTERLVNTSVDRFDRLQRMIRLQRWTGIPFTALDTLVMAVIRSEGAVNLQMVLTVNTLRALGTYRYLNKRYSLAPDEFAAFVHLMPGEANDGRLPMFDRVFNNPALFDTPLVLDGSILDLDQDSSQHVKTRAQLSRALQLSSTHEGLRQLAVDVRELIGNAPTDFRLNLSMISSLYRQARIASMFGLTAAECRALIDLLGTLSFRKKVVSGQLDDTEPDVLDILMQLDWAVTWLKASDRDIAALRRQLGWDITETIVTQELTVQLEQLTNDARQAVLKRDQLASLDLPSKDDQNNTINWWTILDYDLIDGLGLVTTQPLHEEPAVSIRRTLHERLSSIAIAEPLASEVEARLETFVLNGYRSQHRLVEGLLLTLTGLPPDRCEPVIRWAGSDAGKFLGALLWHDGAIQKVSTLIRYSEVSQQLGLSARALRTFLISPRWLHADFGFLLPLSMNSLYLLDRYRNWRDNCGYPEETLLDYFKQANDTHRDNTQCAARLASLTGWTSSEVLAANALLTGSDRIASSMHEVDWLSRMHSASDVTGLSARQLLSATDLTATSTASHWKSAGEAVIAANR</sequence>
<evidence type="ECO:0000313" key="5">
    <source>
        <dbReference type="Proteomes" id="UP000271152"/>
    </source>
</evidence>
<dbReference type="InterPro" id="IPR018003">
    <property type="entry name" value="Insecticidal_toxin/plasmid_vir"/>
</dbReference>
<evidence type="ECO:0000313" key="4">
    <source>
        <dbReference type="EMBL" id="RMU78860.1"/>
    </source>
</evidence>